<name>A0AAV9Z9C9_9AGAR</name>
<gene>
    <name evidence="1" type="ORF">R3P38DRAFT_3239053</name>
</gene>
<evidence type="ECO:0000313" key="2">
    <source>
        <dbReference type="Proteomes" id="UP001362999"/>
    </source>
</evidence>
<protein>
    <submittedName>
        <fullName evidence="1">Uncharacterized protein</fullName>
    </submittedName>
</protein>
<keyword evidence="2" id="KW-1185">Reference proteome</keyword>
<comment type="caution">
    <text evidence="1">The sequence shown here is derived from an EMBL/GenBank/DDBJ whole genome shotgun (WGS) entry which is preliminary data.</text>
</comment>
<dbReference type="EMBL" id="JAWWNJ010000181">
    <property type="protein sequence ID" value="KAK6974648.1"/>
    <property type="molecule type" value="Genomic_DNA"/>
</dbReference>
<accession>A0AAV9Z9C9</accession>
<dbReference type="AlphaFoldDB" id="A0AAV9Z9C9"/>
<reference evidence="1 2" key="1">
    <citation type="journal article" date="2024" name="J Genomics">
        <title>Draft genome sequencing and assembly of Favolaschia claudopus CIRM-BRFM 2984 isolated from oak limbs.</title>
        <authorList>
            <person name="Navarro D."/>
            <person name="Drula E."/>
            <person name="Chaduli D."/>
            <person name="Cazenave R."/>
            <person name="Ahrendt S."/>
            <person name="Wang J."/>
            <person name="Lipzen A."/>
            <person name="Daum C."/>
            <person name="Barry K."/>
            <person name="Grigoriev I.V."/>
            <person name="Favel A."/>
            <person name="Rosso M.N."/>
            <person name="Martin F."/>
        </authorList>
    </citation>
    <scope>NUCLEOTIDE SEQUENCE [LARGE SCALE GENOMIC DNA]</scope>
    <source>
        <strain evidence="1 2">CIRM-BRFM 2984</strain>
    </source>
</reference>
<sequence length="243" mass="27665">MQSFSPSFSPDFIARWNAANPPPRPPGDVYAEDETVYYLLQTRHWPASARQIQFDASEEDNKIQSRYKPSLFDRVVPSLRQKYLAARVEQGSSAAELRAASLVVEKRLADEWRAWWDAWGYTRDITSTYFLSAWLDRHPVDVDLWGTSEDPRPRPPSPEKQPWYMMADTSGWSASNGWGGVNSTSTSTDVSWAGNNVWGGGWGSGGSAWGSLQDPEPQAPLRRRRHPRLWYQTRIHPLPKITT</sequence>
<dbReference type="Proteomes" id="UP001362999">
    <property type="component" value="Unassembled WGS sequence"/>
</dbReference>
<organism evidence="1 2">
    <name type="scientific">Favolaschia claudopus</name>
    <dbReference type="NCBI Taxonomy" id="2862362"/>
    <lineage>
        <taxon>Eukaryota</taxon>
        <taxon>Fungi</taxon>
        <taxon>Dikarya</taxon>
        <taxon>Basidiomycota</taxon>
        <taxon>Agaricomycotina</taxon>
        <taxon>Agaricomycetes</taxon>
        <taxon>Agaricomycetidae</taxon>
        <taxon>Agaricales</taxon>
        <taxon>Marasmiineae</taxon>
        <taxon>Mycenaceae</taxon>
        <taxon>Favolaschia</taxon>
    </lineage>
</organism>
<proteinExistence type="predicted"/>
<evidence type="ECO:0000313" key="1">
    <source>
        <dbReference type="EMBL" id="KAK6974648.1"/>
    </source>
</evidence>